<evidence type="ECO:0000313" key="2">
    <source>
        <dbReference type="Proteomes" id="UP000241247"/>
    </source>
</evidence>
<protein>
    <submittedName>
        <fullName evidence="1">PD-(D/E)XK nuclease superfamily protein</fullName>
    </submittedName>
</protein>
<proteinExistence type="predicted"/>
<dbReference type="Pfam" id="PF14281">
    <property type="entry name" value="PDDEXK_4"/>
    <property type="match status" value="1"/>
</dbReference>
<dbReference type="EMBL" id="PZZZ01000003">
    <property type="protein sequence ID" value="PTM96113.1"/>
    <property type="molecule type" value="Genomic_DNA"/>
</dbReference>
<comment type="caution">
    <text evidence="1">The sequence shown here is derived from an EMBL/GenBank/DDBJ whole genome shotgun (WGS) entry which is preliminary data.</text>
</comment>
<sequence>MAADTTEMENQLEKLLLEDANFAELEREFDQYCPFEALGMVRSEVRHGNYLSYLLSPGRPHGFNTQVLRAFLMCITQKCVSLQSEFSLKALDVHLMDIDQADVRREWRNIDLLIVLRSSKIVIPIELKIDSSQGHDQLERYRRITEQEWPRSQGWKHINIFLTKHEEVPIDVDHWEPLRIGDLVEHLQILANQPNDSPAAEMLRSYLRMLRRHHLEDRRLEEIARKLWAQHSEALEFLADRRPDATGNLFEALKDRRMEFIKTLKELDVEMVLDADYKTIIRLAFESWDALPGFKNSQWTDSKRFILLELKREGPRINAYLYLGPGDEGIRQRYVTILEKNRLHRPTSRVGKDWMCLAKKEIYSEQLDDETEMEASIEVIIKSVSLFARRVFDHFNPVLEKLTAPRLTPAPAGLPTK</sequence>
<evidence type="ECO:0000313" key="1">
    <source>
        <dbReference type="EMBL" id="PTM96113.1"/>
    </source>
</evidence>
<dbReference type="InterPro" id="IPR029470">
    <property type="entry name" value="PDDEXK_4"/>
</dbReference>
<organism evidence="1 2">
    <name type="scientific">Mycoplana dimorpha</name>
    <dbReference type="NCBI Taxonomy" id="28320"/>
    <lineage>
        <taxon>Bacteria</taxon>
        <taxon>Pseudomonadati</taxon>
        <taxon>Pseudomonadota</taxon>
        <taxon>Alphaproteobacteria</taxon>
        <taxon>Hyphomicrobiales</taxon>
        <taxon>Rhizobiaceae</taxon>
        <taxon>Mycoplana</taxon>
    </lineage>
</organism>
<dbReference type="Proteomes" id="UP000241247">
    <property type="component" value="Unassembled WGS sequence"/>
</dbReference>
<gene>
    <name evidence="1" type="ORF">C7449_103127</name>
</gene>
<name>A0A2T5BB10_MYCDI</name>
<accession>A0A2T5BB10</accession>
<dbReference type="AlphaFoldDB" id="A0A2T5BB10"/>
<keyword evidence="2" id="KW-1185">Reference proteome</keyword>
<reference evidence="1 2" key="1">
    <citation type="submission" date="2018-04" db="EMBL/GenBank/DDBJ databases">
        <title>Genomic Encyclopedia of Type Strains, Phase IV (KMG-IV): sequencing the most valuable type-strain genomes for metagenomic binning, comparative biology and taxonomic classification.</title>
        <authorList>
            <person name="Goeker M."/>
        </authorList>
    </citation>
    <scope>NUCLEOTIDE SEQUENCE [LARGE SCALE GENOMIC DNA]</scope>
    <source>
        <strain evidence="1 2">DSM 7138</strain>
    </source>
</reference>
<dbReference type="RefSeq" id="WP_170115824.1">
    <property type="nucleotide sequence ID" value="NZ_JBHEEX010000009.1"/>
</dbReference>